<dbReference type="Gene3D" id="3.40.50.150">
    <property type="entry name" value="Vaccinia Virus protein VP39"/>
    <property type="match status" value="1"/>
</dbReference>
<dbReference type="KEGG" id="daf:Desaf_1272"/>
<evidence type="ECO:0000313" key="2">
    <source>
        <dbReference type="EMBL" id="EGJ49611.1"/>
    </source>
</evidence>
<dbReference type="InterPro" id="IPR002877">
    <property type="entry name" value="RNA_MeTrfase_FtsJ_dom"/>
</dbReference>
<evidence type="ECO:0000313" key="3">
    <source>
        <dbReference type="Proteomes" id="UP000007844"/>
    </source>
</evidence>
<keyword evidence="3" id="KW-1185">Reference proteome</keyword>
<name>F3YYW6_DESAF</name>
<feature type="domain" description="Ribosomal RNA methyltransferase FtsJ" evidence="1">
    <location>
        <begin position="157"/>
        <end position="243"/>
    </location>
</feature>
<organism evidence="2 3">
    <name type="scientific">Desulfocurvibacter africanus subsp. africanus str. Walvis Bay</name>
    <dbReference type="NCBI Taxonomy" id="690850"/>
    <lineage>
        <taxon>Bacteria</taxon>
        <taxon>Pseudomonadati</taxon>
        <taxon>Thermodesulfobacteriota</taxon>
        <taxon>Desulfovibrionia</taxon>
        <taxon>Desulfovibrionales</taxon>
        <taxon>Desulfovibrionaceae</taxon>
        <taxon>Desulfocurvibacter</taxon>
    </lineage>
</organism>
<dbReference type="SUPFAM" id="SSF53335">
    <property type="entry name" value="S-adenosyl-L-methionine-dependent methyltransferases"/>
    <property type="match status" value="1"/>
</dbReference>
<evidence type="ECO:0000259" key="1">
    <source>
        <dbReference type="Pfam" id="PF01728"/>
    </source>
</evidence>
<dbReference type="GO" id="GO:0032259">
    <property type="term" value="P:methylation"/>
    <property type="evidence" value="ECO:0007669"/>
    <property type="project" value="UniProtKB-KW"/>
</dbReference>
<dbReference type="PANTHER" id="PTHR37524:SF2">
    <property type="entry name" value="RIBOSOMAL RNA METHYLTRANSFERASE FTSJ DOMAIN-CONTAINING PROTEIN"/>
    <property type="match status" value="1"/>
</dbReference>
<sequence>MNNNTLSFPDVFTAYLAPRGFEAELLRELGDSVLAVRDRLVLASGPPRDVAWAQNVWLDPRWIPIESIGDAAHKLKGLQRKWALYSTGLHRRATLIQDKLPKVSARRQVFGEPPPSAPLGSWTLWEENLLLASPACASPWNHGEAEFEENKTEPPGRAYLKLWELFTRLGIKPAPGDLCLDLGASPGGWSWVLAGLGARVFAVDKADLAANVAAMPNVEHCRGSAFGLDPRMVGAADWLFSDVICYPDRLLAMVERWLELGECKRFVCTVKLQSETDFAVLERFRAIPGSRLLHLHHNKHELTWLRL</sequence>
<dbReference type="InterPro" id="IPR029063">
    <property type="entry name" value="SAM-dependent_MTases_sf"/>
</dbReference>
<dbReference type="HOGENOM" id="CLU_051814_0_0_7"/>
<dbReference type="GO" id="GO:0008168">
    <property type="term" value="F:methyltransferase activity"/>
    <property type="evidence" value="ECO:0007669"/>
    <property type="project" value="UniProtKB-KW"/>
</dbReference>
<dbReference type="eggNOG" id="COG2933">
    <property type="taxonomic scope" value="Bacteria"/>
</dbReference>
<dbReference type="PANTHER" id="PTHR37524">
    <property type="entry name" value="RIBOSOMAL RNA LARGE SUBUNIT METHYLTRANSFERASE M"/>
    <property type="match status" value="1"/>
</dbReference>
<accession>F3YYW6</accession>
<gene>
    <name evidence="2" type="ORF">Desaf_1272</name>
</gene>
<dbReference type="Proteomes" id="UP000007844">
    <property type="component" value="Chromosome"/>
</dbReference>
<dbReference type="RefSeq" id="WP_014259409.1">
    <property type="nucleotide sequence ID" value="NC_016629.1"/>
</dbReference>
<dbReference type="AlphaFoldDB" id="F3YYW6"/>
<proteinExistence type="predicted"/>
<dbReference type="EMBL" id="CP003221">
    <property type="protein sequence ID" value="EGJ49611.1"/>
    <property type="molecule type" value="Genomic_DNA"/>
</dbReference>
<dbReference type="Pfam" id="PF01728">
    <property type="entry name" value="FtsJ"/>
    <property type="match status" value="1"/>
</dbReference>
<dbReference type="STRING" id="690850.Desaf_1272"/>
<keyword evidence="2" id="KW-0489">Methyltransferase</keyword>
<reference evidence="2 3" key="1">
    <citation type="journal article" date="2011" name="J. Bacteriol.">
        <title>Genome sequence of the mercury-methylating and pleomorphic Desulfovibrio africanus Strain Walvis Bay.</title>
        <authorList>
            <person name="Brown S.D."/>
            <person name="Wall J.D."/>
            <person name="Kucken A.M."/>
            <person name="Gilmour C.C."/>
            <person name="Podar M."/>
            <person name="Brandt C.C."/>
            <person name="Teshima H."/>
            <person name="Detter J.C."/>
            <person name="Han C.S."/>
            <person name="Land M.L."/>
            <person name="Lucas S."/>
            <person name="Han J."/>
            <person name="Pennacchio L."/>
            <person name="Nolan M."/>
            <person name="Pitluck S."/>
            <person name="Woyke T."/>
            <person name="Goodwin L."/>
            <person name="Palumbo A.V."/>
            <person name="Elias D.A."/>
        </authorList>
    </citation>
    <scope>NUCLEOTIDE SEQUENCE [LARGE SCALE GENOMIC DNA]</scope>
    <source>
        <strain evidence="2 3">Walvis Bay</strain>
    </source>
</reference>
<protein>
    <submittedName>
        <fullName evidence="2">Ribosomal RNA methyltransferase RrmJ/FtsJ</fullName>
    </submittedName>
</protein>
<keyword evidence="2" id="KW-0808">Transferase</keyword>